<feature type="transmembrane region" description="Helical" evidence="1">
    <location>
        <begin position="57"/>
        <end position="78"/>
    </location>
</feature>
<feature type="transmembrane region" description="Helical" evidence="1">
    <location>
        <begin position="201"/>
        <end position="219"/>
    </location>
</feature>
<keyword evidence="1" id="KW-0472">Membrane</keyword>
<feature type="transmembrane region" description="Helical" evidence="1">
    <location>
        <begin position="142"/>
        <end position="160"/>
    </location>
</feature>
<dbReference type="RefSeq" id="WP_105983377.1">
    <property type="nucleotide sequence ID" value="NZ_MQUC01000003.1"/>
</dbReference>
<dbReference type="Proteomes" id="UP000239532">
    <property type="component" value="Unassembled WGS sequence"/>
</dbReference>
<evidence type="ECO:0000313" key="3">
    <source>
        <dbReference type="Proteomes" id="UP000239532"/>
    </source>
</evidence>
<accession>A0A2S9WW17</accession>
<dbReference type="AlphaFoldDB" id="A0A2S9WW17"/>
<gene>
    <name evidence="2" type="ORF">BST86_11490</name>
</gene>
<evidence type="ECO:0000313" key="2">
    <source>
        <dbReference type="EMBL" id="PRP67668.1"/>
    </source>
</evidence>
<name>A0A2S9WW17_9FLAO</name>
<keyword evidence="1" id="KW-0812">Transmembrane</keyword>
<evidence type="ECO:0008006" key="4">
    <source>
        <dbReference type="Google" id="ProtNLM"/>
    </source>
</evidence>
<keyword evidence="3" id="KW-1185">Reference proteome</keyword>
<protein>
    <recommendedName>
        <fullName evidence="4">Alkaline phytoceramidase</fullName>
    </recommendedName>
</protein>
<reference evidence="2 3" key="1">
    <citation type="submission" date="2016-11" db="EMBL/GenBank/DDBJ databases">
        <title>Trade-off between light-utilization and light-protection in marine flavobacteria.</title>
        <authorList>
            <person name="Kumagai Y."/>
        </authorList>
    </citation>
    <scope>NUCLEOTIDE SEQUENCE [LARGE SCALE GENOMIC DNA]</scope>
    <source>
        <strain evidence="2 3">JCM 17109</strain>
    </source>
</reference>
<organism evidence="2 3">
    <name type="scientific">Nonlabens agnitus</name>
    <dbReference type="NCBI Taxonomy" id="870484"/>
    <lineage>
        <taxon>Bacteria</taxon>
        <taxon>Pseudomonadati</taxon>
        <taxon>Bacteroidota</taxon>
        <taxon>Flavobacteriia</taxon>
        <taxon>Flavobacteriales</taxon>
        <taxon>Flavobacteriaceae</taxon>
        <taxon>Nonlabens</taxon>
    </lineage>
</organism>
<proteinExistence type="predicted"/>
<sequence>MNLAFILQEVNDSGPIYRETLMERFPVEPFNTLSNLIFLAVIIYFFVKVWKSAKHHYLIKFILPIFFIGYIGGTIYHATRSAEIWLLMDWVPVVILCVVCAFYFTFKATRRWPARLVLLAAIVALNILPRWISFPVGYRNSIGYIGSALAILLPIVIYAYRTHWHRARLLGYAFLSFFVAVSFRTLDKKFDIEFLWMGTHWLWHLLGGIAVFWTMLYIYEDIEHEQELEK</sequence>
<feature type="transmembrane region" description="Helical" evidence="1">
    <location>
        <begin position="116"/>
        <end position="136"/>
    </location>
</feature>
<feature type="transmembrane region" description="Helical" evidence="1">
    <location>
        <begin position="84"/>
        <end position="104"/>
    </location>
</feature>
<evidence type="ECO:0000256" key="1">
    <source>
        <dbReference type="SAM" id="Phobius"/>
    </source>
</evidence>
<dbReference type="EMBL" id="MQUC01000003">
    <property type="protein sequence ID" value="PRP67668.1"/>
    <property type="molecule type" value="Genomic_DNA"/>
</dbReference>
<feature type="transmembrane region" description="Helical" evidence="1">
    <location>
        <begin position="169"/>
        <end position="186"/>
    </location>
</feature>
<dbReference type="OrthoDB" id="946254at2"/>
<keyword evidence="1" id="KW-1133">Transmembrane helix</keyword>
<feature type="transmembrane region" description="Helical" evidence="1">
    <location>
        <begin position="32"/>
        <end position="50"/>
    </location>
</feature>
<comment type="caution">
    <text evidence="2">The sequence shown here is derived from an EMBL/GenBank/DDBJ whole genome shotgun (WGS) entry which is preliminary data.</text>
</comment>